<reference evidence="1 2" key="1">
    <citation type="submission" date="2024-11" db="EMBL/GenBank/DDBJ databases">
        <title>Chromosome-level genome assembly of Eucalyptus globulus Labill. provides insights into its genome evolution.</title>
        <authorList>
            <person name="Li X."/>
        </authorList>
    </citation>
    <scope>NUCLEOTIDE SEQUENCE [LARGE SCALE GENOMIC DNA]</scope>
    <source>
        <strain evidence="1">CL2024</strain>
        <tissue evidence="1">Fresh tender leaves</tissue>
    </source>
</reference>
<dbReference type="PANTHER" id="PTHR37251:SF1">
    <property type="entry name" value="MITOCHONDRIAL IMPORT RECEPTOR SUBUNIT TOM5 HOMOLOG"/>
    <property type="match status" value="1"/>
</dbReference>
<sequence>MADSVVSLDKLKAFWRSQVHDDANWACNMNLLRAVGLFAGSIILMRQCGDLMAV</sequence>
<dbReference type="PANTHER" id="PTHR37251">
    <property type="entry name" value="MITOCHONDRIAL IMPORT RECEPTOR SUBUNIT TOM5 HOMOLOG"/>
    <property type="match status" value="1"/>
</dbReference>
<gene>
    <name evidence="1" type="ORF">ACJRO7_009791</name>
</gene>
<dbReference type="EMBL" id="JBJKBG010000002">
    <property type="protein sequence ID" value="KAL3748608.1"/>
    <property type="molecule type" value="Genomic_DNA"/>
</dbReference>
<accession>A0ABD3L9X5</accession>
<dbReference type="AlphaFoldDB" id="A0ABD3L9X5"/>
<name>A0ABD3L9X5_EUCGL</name>
<proteinExistence type="predicted"/>
<evidence type="ECO:0000313" key="1">
    <source>
        <dbReference type="EMBL" id="KAL3748608.1"/>
    </source>
</evidence>
<protein>
    <recommendedName>
        <fullName evidence="3">Mitochondrial import receptor subunit TOM5 homolog</fullName>
    </recommendedName>
</protein>
<organism evidence="1 2">
    <name type="scientific">Eucalyptus globulus</name>
    <name type="common">Tasmanian blue gum</name>
    <dbReference type="NCBI Taxonomy" id="34317"/>
    <lineage>
        <taxon>Eukaryota</taxon>
        <taxon>Viridiplantae</taxon>
        <taxon>Streptophyta</taxon>
        <taxon>Embryophyta</taxon>
        <taxon>Tracheophyta</taxon>
        <taxon>Spermatophyta</taxon>
        <taxon>Magnoliopsida</taxon>
        <taxon>eudicotyledons</taxon>
        <taxon>Gunneridae</taxon>
        <taxon>Pentapetalae</taxon>
        <taxon>rosids</taxon>
        <taxon>malvids</taxon>
        <taxon>Myrtales</taxon>
        <taxon>Myrtaceae</taxon>
        <taxon>Myrtoideae</taxon>
        <taxon>Eucalypteae</taxon>
        <taxon>Eucalyptus</taxon>
    </lineage>
</organism>
<dbReference type="Proteomes" id="UP001634007">
    <property type="component" value="Unassembled WGS sequence"/>
</dbReference>
<dbReference type="InterPro" id="IPR034553">
    <property type="entry name" value="TOM5_viridi"/>
</dbReference>
<keyword evidence="2" id="KW-1185">Reference proteome</keyword>
<evidence type="ECO:0000313" key="2">
    <source>
        <dbReference type="Proteomes" id="UP001634007"/>
    </source>
</evidence>
<comment type="caution">
    <text evidence="1">The sequence shown here is derived from an EMBL/GenBank/DDBJ whole genome shotgun (WGS) entry which is preliminary data.</text>
</comment>
<evidence type="ECO:0008006" key="3">
    <source>
        <dbReference type="Google" id="ProtNLM"/>
    </source>
</evidence>